<organism evidence="2 3">
    <name type="scientific">Pseudoalteromonas neustonica</name>
    <dbReference type="NCBI Taxonomy" id="1840331"/>
    <lineage>
        <taxon>Bacteria</taxon>
        <taxon>Pseudomonadati</taxon>
        <taxon>Pseudomonadota</taxon>
        <taxon>Gammaproteobacteria</taxon>
        <taxon>Alteromonadales</taxon>
        <taxon>Pseudoalteromonadaceae</taxon>
        <taxon>Pseudoalteromonas</taxon>
    </lineage>
</organism>
<comment type="caution">
    <text evidence="2">The sequence shown here is derived from an EMBL/GenBank/DDBJ whole genome shotgun (WGS) entry which is preliminary data.</text>
</comment>
<proteinExistence type="predicted"/>
<gene>
    <name evidence="2" type="ORF">WNY63_00320</name>
</gene>
<feature type="transmembrane region" description="Helical" evidence="1">
    <location>
        <begin position="58"/>
        <end position="78"/>
    </location>
</feature>
<reference evidence="2 3" key="1">
    <citation type="submission" date="2024-03" db="EMBL/GenBank/DDBJ databases">
        <title>Community enrichment and isolation of bacterial strains for fucoidan degradation.</title>
        <authorList>
            <person name="Sichert A."/>
        </authorList>
    </citation>
    <scope>NUCLEOTIDE SEQUENCE [LARGE SCALE GENOMIC DNA]</scope>
    <source>
        <strain evidence="2 3">AS81</strain>
    </source>
</reference>
<evidence type="ECO:0000313" key="2">
    <source>
        <dbReference type="EMBL" id="MEM5549177.1"/>
    </source>
</evidence>
<dbReference type="Proteomes" id="UP001388366">
    <property type="component" value="Unassembled WGS sequence"/>
</dbReference>
<evidence type="ECO:0008006" key="4">
    <source>
        <dbReference type="Google" id="ProtNLM"/>
    </source>
</evidence>
<evidence type="ECO:0000256" key="1">
    <source>
        <dbReference type="SAM" id="Phobius"/>
    </source>
</evidence>
<sequence length="81" mass="8808">MMALTLCLIAFCCVLVLMCNVRCESKKSQLCARCGVFVIGGLITLAMYSAGLGVLRTVFVFVISIFIVSMLVSLVRPLELD</sequence>
<keyword evidence="1" id="KW-1133">Transmembrane helix</keyword>
<dbReference type="EMBL" id="JBBMQU010000001">
    <property type="protein sequence ID" value="MEM5549177.1"/>
    <property type="molecule type" value="Genomic_DNA"/>
</dbReference>
<keyword evidence="3" id="KW-1185">Reference proteome</keyword>
<feature type="transmembrane region" description="Helical" evidence="1">
    <location>
        <begin position="33"/>
        <end position="51"/>
    </location>
</feature>
<accession>A0ABU9TXB3</accession>
<keyword evidence="1" id="KW-0812">Transmembrane</keyword>
<dbReference type="RefSeq" id="WP_157601505.1">
    <property type="nucleotide sequence ID" value="NZ_BDDS01000005.1"/>
</dbReference>
<keyword evidence="1" id="KW-0472">Membrane</keyword>
<protein>
    <recommendedName>
        <fullName evidence="4">DUF3325 domain-containing protein</fullName>
    </recommendedName>
</protein>
<name>A0ABU9TXB3_9GAMM</name>
<evidence type="ECO:0000313" key="3">
    <source>
        <dbReference type="Proteomes" id="UP001388366"/>
    </source>
</evidence>